<evidence type="ECO:0000313" key="14">
    <source>
        <dbReference type="EMBL" id="EMC91603.1"/>
    </source>
</evidence>
<dbReference type="PROSITE" id="PS51192">
    <property type="entry name" value="HELICASE_ATP_BIND_1"/>
    <property type="match status" value="1"/>
</dbReference>
<dbReference type="InterPro" id="IPR001841">
    <property type="entry name" value="Znf_RING"/>
</dbReference>
<feature type="compositionally biased region" description="Acidic residues" evidence="10">
    <location>
        <begin position="112"/>
        <end position="131"/>
    </location>
</feature>
<feature type="domain" description="RING-type" evidence="11">
    <location>
        <begin position="755"/>
        <end position="799"/>
    </location>
</feature>
<dbReference type="RefSeq" id="XP_007681035.1">
    <property type="nucleotide sequence ID" value="XM_007682845.1"/>
</dbReference>
<dbReference type="GO" id="GO:0008270">
    <property type="term" value="F:zinc ion binding"/>
    <property type="evidence" value="ECO:0007669"/>
    <property type="project" value="UniProtKB-KW"/>
</dbReference>
<dbReference type="Gene3D" id="3.40.50.300">
    <property type="entry name" value="P-loop containing nucleotide triphosphate hydrolases"/>
    <property type="match status" value="1"/>
</dbReference>
<evidence type="ECO:0000256" key="1">
    <source>
        <dbReference type="ARBA" id="ARBA00007025"/>
    </source>
</evidence>
<reference evidence="14 15" key="1">
    <citation type="journal article" date="2012" name="PLoS Pathog.">
        <title>Diverse lifestyles and strategies of plant pathogenesis encoded in the genomes of eighteen Dothideomycetes fungi.</title>
        <authorList>
            <person name="Ohm R.A."/>
            <person name="Feau N."/>
            <person name="Henrissat B."/>
            <person name="Schoch C.L."/>
            <person name="Horwitz B.A."/>
            <person name="Barry K.W."/>
            <person name="Condon B.J."/>
            <person name="Copeland A.C."/>
            <person name="Dhillon B."/>
            <person name="Glaser F."/>
            <person name="Hesse C.N."/>
            <person name="Kosti I."/>
            <person name="LaButti K."/>
            <person name="Lindquist E.A."/>
            <person name="Lucas S."/>
            <person name="Salamov A.A."/>
            <person name="Bradshaw R.E."/>
            <person name="Ciuffetti L."/>
            <person name="Hamelin R.C."/>
            <person name="Kema G.H.J."/>
            <person name="Lawrence C."/>
            <person name="Scott J.A."/>
            <person name="Spatafora J.W."/>
            <person name="Turgeon B.G."/>
            <person name="de Wit P.J.G.M."/>
            <person name="Zhong S."/>
            <person name="Goodwin S.B."/>
            <person name="Grigoriev I.V."/>
        </authorList>
    </citation>
    <scope>NUCLEOTIDE SEQUENCE [LARGE SCALE GENOMIC DNA]</scope>
    <source>
        <strain evidence="14 15">UAMH 10762</strain>
    </source>
</reference>
<feature type="region of interest" description="Disordered" evidence="10">
    <location>
        <begin position="88"/>
        <end position="224"/>
    </location>
</feature>
<keyword evidence="2" id="KW-0479">Metal-binding</keyword>
<evidence type="ECO:0000259" key="11">
    <source>
        <dbReference type="PROSITE" id="PS50089"/>
    </source>
</evidence>
<dbReference type="InterPro" id="IPR001650">
    <property type="entry name" value="Helicase_C-like"/>
</dbReference>
<dbReference type="SUPFAM" id="SSF57850">
    <property type="entry name" value="RING/U-box"/>
    <property type="match status" value="1"/>
</dbReference>
<dbReference type="InterPro" id="IPR027417">
    <property type="entry name" value="P-loop_NTPase"/>
</dbReference>
<dbReference type="InterPro" id="IPR013083">
    <property type="entry name" value="Znf_RING/FYVE/PHD"/>
</dbReference>
<name>M2MJW2_BAUPA</name>
<evidence type="ECO:0000256" key="2">
    <source>
        <dbReference type="ARBA" id="ARBA00022723"/>
    </source>
</evidence>
<dbReference type="GO" id="GO:0008094">
    <property type="term" value="F:ATP-dependent activity, acting on DNA"/>
    <property type="evidence" value="ECO:0007669"/>
    <property type="project" value="TreeGrafter"/>
</dbReference>
<dbReference type="InterPro" id="IPR038718">
    <property type="entry name" value="SNF2-like_sf"/>
</dbReference>
<dbReference type="GeneID" id="19117243"/>
<dbReference type="STRING" id="717646.M2MJW2"/>
<dbReference type="PANTHER" id="PTHR45626">
    <property type="entry name" value="TRANSCRIPTION TERMINATION FACTOR 2-RELATED"/>
    <property type="match status" value="1"/>
</dbReference>
<dbReference type="PROSITE" id="PS50089">
    <property type="entry name" value="ZF_RING_2"/>
    <property type="match status" value="1"/>
</dbReference>
<feature type="compositionally biased region" description="Basic residues" evidence="10">
    <location>
        <begin position="195"/>
        <end position="210"/>
    </location>
</feature>
<feature type="region of interest" description="Disordered" evidence="10">
    <location>
        <begin position="820"/>
        <end position="843"/>
    </location>
</feature>
<feature type="domain" description="Helicase C-terminal" evidence="13">
    <location>
        <begin position="864"/>
        <end position="1019"/>
    </location>
</feature>
<dbReference type="GO" id="GO:0004386">
    <property type="term" value="F:helicase activity"/>
    <property type="evidence" value="ECO:0007669"/>
    <property type="project" value="UniProtKB-KW"/>
</dbReference>
<dbReference type="Pfam" id="PF00176">
    <property type="entry name" value="SNF2-rel_dom"/>
    <property type="match status" value="1"/>
</dbReference>
<gene>
    <name evidence="14" type="ORF">BAUCODRAFT_79159</name>
</gene>
<comment type="similarity">
    <text evidence="1">Belongs to the SNF2/RAD54 helicase family.</text>
</comment>
<dbReference type="eggNOG" id="KOG1001">
    <property type="taxonomic scope" value="Eukaryota"/>
</dbReference>
<dbReference type="SMART" id="SM00490">
    <property type="entry name" value="HELICc"/>
    <property type="match status" value="1"/>
</dbReference>
<dbReference type="GO" id="GO:0016787">
    <property type="term" value="F:hydrolase activity"/>
    <property type="evidence" value="ECO:0007669"/>
    <property type="project" value="UniProtKB-KW"/>
</dbReference>
<dbReference type="AlphaFoldDB" id="M2MJW2"/>
<dbReference type="SMART" id="SM00184">
    <property type="entry name" value="RING"/>
    <property type="match status" value="1"/>
</dbReference>
<dbReference type="SUPFAM" id="SSF52540">
    <property type="entry name" value="P-loop containing nucleoside triphosphate hydrolases"/>
    <property type="match status" value="2"/>
</dbReference>
<proteinExistence type="inferred from homology"/>
<dbReference type="HOGENOM" id="CLU_000315_3_1_1"/>
<keyword evidence="7" id="KW-0862">Zinc</keyword>
<dbReference type="KEGG" id="bcom:BAUCODRAFT_79159"/>
<dbReference type="SMART" id="SM00487">
    <property type="entry name" value="DEXDc"/>
    <property type="match status" value="1"/>
</dbReference>
<organism evidence="14 15">
    <name type="scientific">Baudoinia panamericana (strain UAMH 10762)</name>
    <name type="common">Angels' share fungus</name>
    <name type="synonym">Baudoinia compniacensis (strain UAMH 10762)</name>
    <dbReference type="NCBI Taxonomy" id="717646"/>
    <lineage>
        <taxon>Eukaryota</taxon>
        <taxon>Fungi</taxon>
        <taxon>Dikarya</taxon>
        <taxon>Ascomycota</taxon>
        <taxon>Pezizomycotina</taxon>
        <taxon>Dothideomycetes</taxon>
        <taxon>Dothideomycetidae</taxon>
        <taxon>Mycosphaerellales</taxon>
        <taxon>Teratosphaeriaceae</taxon>
        <taxon>Baudoinia</taxon>
    </lineage>
</organism>
<protein>
    <submittedName>
        <fullName evidence="14">Uncharacterized protein</fullName>
    </submittedName>
</protein>
<dbReference type="CDD" id="cd18008">
    <property type="entry name" value="DEXDc_SHPRH-like"/>
    <property type="match status" value="1"/>
</dbReference>
<dbReference type="PANTHER" id="PTHR45626:SF17">
    <property type="entry name" value="HELICASE-LIKE TRANSCRIPTION FACTOR"/>
    <property type="match status" value="1"/>
</dbReference>
<feature type="region of interest" description="Disordered" evidence="10">
    <location>
        <begin position="1"/>
        <end position="43"/>
    </location>
</feature>
<feature type="compositionally biased region" description="Polar residues" evidence="10">
    <location>
        <begin position="821"/>
        <end position="833"/>
    </location>
</feature>
<dbReference type="OrthoDB" id="448448at2759"/>
<evidence type="ECO:0000256" key="10">
    <source>
        <dbReference type="SAM" id="MobiDB-lite"/>
    </source>
</evidence>
<evidence type="ECO:0000256" key="7">
    <source>
        <dbReference type="ARBA" id="ARBA00022833"/>
    </source>
</evidence>
<dbReference type="PROSITE" id="PS51194">
    <property type="entry name" value="HELICASE_CTER"/>
    <property type="match status" value="1"/>
</dbReference>
<sequence>MRAEEAKSQKAATESGRHSPVDSARNSPPAFRPVAHTRGQRRGDAAAAIFAKLRASYEKKTRDGTVTWQEDIEFMKLEGAEDARLRKLEADEEYDRQPSPVAATATSALFMSDEELPGLPQSDDDASDDEPEPRKKRKRGVRTRDVSDDDDDNDRPAPKRGRGRPKGRRAGKNPKLMGADVGEDDIDEVLNRARSSGKKGKAAGAGKKKTALAAKGRTQKRKSEATMTNLNSIMGTNVFNDAQAVSGLANQPVHSGVRRKDKALAALLASIPEPDQKIGKQDQKYLDNAIRDFTGQGSVKAAPDGNWELKGMKTTLKHYQVMGVAFMRRRERDSYEPKGGILADQMGLGKTIMMLANIINGKPPEKEEHRATLIVASPALVSQWRAEIEKHSWSKRENKHGIGTIIESRAGCRLQSNNSEELLEQADIVLTTYHEVGQSYPKAIFPPQLVTSKQKEEWWKHHYEENRGILHRARFYRVVLDEAHAIKNHKGHISNACRGLTAKHRWAITGTPIMNNIKEFYPYFKFLQEPNTGSYKLFKENFCSPDDPDGIVKLSAFLRKFMIRRTHLDRLFNARLLDLPTPTEHTQWLEFSDVERQVYEIVKRRFIERINSISRAGGRNGLEKQYSHIWTMILRLRQIVDHILLVQVTVCDLLERSDFEKLDRITTDEDDAEDGTNILLHLREVLKKSKSSLAGNSATSGAIITEDDTAHIGRIDMDPDEDSGGRHGKTFRFRRYLEDLMHSDQWEKIRDRTVCAACRQPPQDPHVTSCLHIYCATCALDLQAYAARRGSDQAKCSECGEAYTSLDACKDVTDFVRSESSRASATPAASQTRTKGKKRDDIGNMSDWIGMDGEVLPSAKTRATKAQLLNWFEEDPEVKVIIYSQFLPMIRILKKMCATEDWGKEAVVEYTGNMSHDSRAKAINEFEADPAKKIMLASLKCGGLGLNLTMASRVICVDPWWNNAVTQQAFCRVYRIGQVKETKLTSFCVRNSIDEAMHNLKEKKQMEIDEVMDDKRRQNLTVNELMRLFGPVGEDDDGKPFIFPEKSGEDDDHPGIANSDDEDLGNEA</sequence>
<dbReference type="GO" id="GO:0006281">
    <property type="term" value="P:DNA repair"/>
    <property type="evidence" value="ECO:0007669"/>
    <property type="project" value="TreeGrafter"/>
</dbReference>
<dbReference type="InterPro" id="IPR050628">
    <property type="entry name" value="SNF2_RAD54_helicase_TF"/>
</dbReference>
<feature type="region of interest" description="Disordered" evidence="10">
    <location>
        <begin position="1031"/>
        <end position="1068"/>
    </location>
</feature>
<evidence type="ECO:0000256" key="4">
    <source>
        <dbReference type="ARBA" id="ARBA00022771"/>
    </source>
</evidence>
<dbReference type="Pfam" id="PF00271">
    <property type="entry name" value="Helicase_C"/>
    <property type="match status" value="1"/>
</dbReference>
<dbReference type="PROSITE" id="PS00518">
    <property type="entry name" value="ZF_RING_1"/>
    <property type="match status" value="1"/>
</dbReference>
<evidence type="ECO:0000259" key="13">
    <source>
        <dbReference type="PROSITE" id="PS51194"/>
    </source>
</evidence>
<dbReference type="InterPro" id="IPR049730">
    <property type="entry name" value="SNF2/RAD54-like_C"/>
</dbReference>
<evidence type="ECO:0000256" key="6">
    <source>
        <dbReference type="ARBA" id="ARBA00022806"/>
    </source>
</evidence>
<dbReference type="Gene3D" id="3.30.40.10">
    <property type="entry name" value="Zinc/RING finger domain, C3HC4 (zinc finger)"/>
    <property type="match status" value="1"/>
</dbReference>
<evidence type="ECO:0000256" key="3">
    <source>
        <dbReference type="ARBA" id="ARBA00022741"/>
    </source>
</evidence>
<evidence type="ECO:0000313" key="15">
    <source>
        <dbReference type="Proteomes" id="UP000011761"/>
    </source>
</evidence>
<dbReference type="InterPro" id="IPR000330">
    <property type="entry name" value="SNF2_N"/>
</dbReference>
<keyword evidence="6" id="KW-0347">Helicase</keyword>
<dbReference type="GO" id="GO:0005524">
    <property type="term" value="F:ATP binding"/>
    <property type="evidence" value="ECO:0007669"/>
    <property type="project" value="UniProtKB-KW"/>
</dbReference>
<keyword evidence="8" id="KW-0067">ATP-binding</keyword>
<accession>M2MJW2</accession>
<evidence type="ECO:0000256" key="9">
    <source>
        <dbReference type="PROSITE-ProRule" id="PRU00175"/>
    </source>
</evidence>
<evidence type="ECO:0000256" key="5">
    <source>
        <dbReference type="ARBA" id="ARBA00022801"/>
    </source>
</evidence>
<keyword evidence="3" id="KW-0547">Nucleotide-binding</keyword>
<keyword evidence="5" id="KW-0378">Hydrolase</keyword>
<keyword evidence="15" id="KW-1185">Reference proteome</keyword>
<dbReference type="InterPro" id="IPR017907">
    <property type="entry name" value="Znf_RING_CS"/>
</dbReference>
<dbReference type="Gene3D" id="3.40.50.10810">
    <property type="entry name" value="Tandem AAA-ATPase domain"/>
    <property type="match status" value="1"/>
</dbReference>
<keyword evidence="4 9" id="KW-0863">Zinc-finger</keyword>
<dbReference type="OMA" id="WNEAVQD"/>
<evidence type="ECO:0000259" key="12">
    <source>
        <dbReference type="PROSITE" id="PS51192"/>
    </source>
</evidence>
<dbReference type="GO" id="GO:0005634">
    <property type="term" value="C:nucleus"/>
    <property type="evidence" value="ECO:0007669"/>
    <property type="project" value="TreeGrafter"/>
</dbReference>
<dbReference type="CDD" id="cd18793">
    <property type="entry name" value="SF2_C_SNF"/>
    <property type="match status" value="1"/>
</dbReference>
<evidence type="ECO:0000256" key="8">
    <source>
        <dbReference type="ARBA" id="ARBA00022840"/>
    </source>
</evidence>
<feature type="compositionally biased region" description="Acidic residues" evidence="10">
    <location>
        <begin position="1059"/>
        <end position="1068"/>
    </location>
</feature>
<dbReference type="InterPro" id="IPR014001">
    <property type="entry name" value="Helicase_ATP-bd"/>
</dbReference>
<feature type="domain" description="Helicase ATP-binding" evidence="12">
    <location>
        <begin position="331"/>
        <end position="530"/>
    </location>
</feature>
<feature type="compositionally biased region" description="Basic residues" evidence="10">
    <location>
        <begin position="158"/>
        <end position="172"/>
    </location>
</feature>
<dbReference type="EMBL" id="KB445563">
    <property type="protein sequence ID" value="EMC91603.1"/>
    <property type="molecule type" value="Genomic_DNA"/>
</dbReference>
<dbReference type="Proteomes" id="UP000011761">
    <property type="component" value="Unassembled WGS sequence"/>
</dbReference>